<proteinExistence type="inferred from homology"/>
<evidence type="ECO:0000313" key="4">
    <source>
        <dbReference type="EMBL" id="OIQ80753.1"/>
    </source>
</evidence>
<dbReference type="GO" id="GO:0016020">
    <property type="term" value="C:membrane"/>
    <property type="evidence" value="ECO:0007669"/>
    <property type="project" value="TreeGrafter"/>
</dbReference>
<keyword evidence="3" id="KW-1133">Transmembrane helix</keyword>
<accession>A0A1J5QAT5</accession>
<organism evidence="4">
    <name type="scientific">mine drainage metagenome</name>
    <dbReference type="NCBI Taxonomy" id="410659"/>
    <lineage>
        <taxon>unclassified sequences</taxon>
        <taxon>metagenomes</taxon>
        <taxon>ecological metagenomes</taxon>
    </lineage>
</organism>
<feature type="transmembrane region" description="Helical" evidence="3">
    <location>
        <begin position="227"/>
        <end position="249"/>
    </location>
</feature>
<evidence type="ECO:0000256" key="1">
    <source>
        <dbReference type="ARBA" id="ARBA00006484"/>
    </source>
</evidence>
<dbReference type="InterPro" id="IPR020904">
    <property type="entry name" value="Sc_DH/Rdtase_CS"/>
</dbReference>
<dbReference type="EC" id="1.1.1.313" evidence="4"/>
<dbReference type="NCBIfam" id="NF005437">
    <property type="entry name" value="PRK07024.1"/>
    <property type="match status" value="1"/>
</dbReference>
<dbReference type="PRINTS" id="PR00080">
    <property type="entry name" value="SDRFAMILY"/>
</dbReference>
<reference evidence="4" key="1">
    <citation type="submission" date="2016-10" db="EMBL/GenBank/DDBJ databases">
        <title>Sequence of Gallionella enrichment culture.</title>
        <authorList>
            <person name="Poehlein A."/>
            <person name="Muehling M."/>
            <person name="Daniel R."/>
        </authorList>
    </citation>
    <scope>NUCLEOTIDE SEQUENCE</scope>
</reference>
<dbReference type="PROSITE" id="PS00061">
    <property type="entry name" value="ADH_SHORT"/>
    <property type="match status" value="1"/>
</dbReference>
<dbReference type="InterPro" id="IPR002347">
    <property type="entry name" value="SDR_fam"/>
</dbReference>
<comment type="caution">
    <text evidence="4">The sequence shown here is derived from an EMBL/GenBank/DDBJ whole genome shotgun (WGS) entry which is preliminary data.</text>
</comment>
<gene>
    <name evidence="4" type="primary">isfD_4</name>
    <name evidence="4" type="ORF">GALL_374850</name>
</gene>
<keyword evidence="2 4" id="KW-0560">Oxidoreductase</keyword>
<name>A0A1J5QAT5_9ZZZZ</name>
<evidence type="ECO:0000256" key="3">
    <source>
        <dbReference type="SAM" id="Phobius"/>
    </source>
</evidence>
<dbReference type="AlphaFoldDB" id="A0A1J5QAT5"/>
<protein>
    <submittedName>
        <fullName evidence="4">Sulfoacetaldehyde reductase</fullName>
        <ecNumber evidence="4">1.1.1.313</ecNumber>
    </submittedName>
</protein>
<dbReference type="Gene3D" id="3.40.50.720">
    <property type="entry name" value="NAD(P)-binding Rossmann-like Domain"/>
    <property type="match status" value="1"/>
</dbReference>
<dbReference type="PRINTS" id="PR00081">
    <property type="entry name" value="GDHRDH"/>
</dbReference>
<dbReference type="PANTHER" id="PTHR44196">
    <property type="entry name" value="DEHYDROGENASE/REDUCTASE SDR FAMILY MEMBER 7B"/>
    <property type="match status" value="1"/>
</dbReference>
<evidence type="ECO:0000256" key="2">
    <source>
        <dbReference type="ARBA" id="ARBA00023002"/>
    </source>
</evidence>
<keyword evidence="3" id="KW-0472">Membrane</keyword>
<comment type="similarity">
    <text evidence="1">Belongs to the short-chain dehydrogenases/reductases (SDR) family.</text>
</comment>
<dbReference type="EMBL" id="MLJW01001017">
    <property type="protein sequence ID" value="OIQ80753.1"/>
    <property type="molecule type" value="Genomic_DNA"/>
</dbReference>
<dbReference type="InterPro" id="IPR036291">
    <property type="entry name" value="NAD(P)-bd_dom_sf"/>
</dbReference>
<dbReference type="SUPFAM" id="SSF51735">
    <property type="entry name" value="NAD(P)-binding Rossmann-fold domains"/>
    <property type="match status" value="1"/>
</dbReference>
<dbReference type="PANTHER" id="PTHR44196:SF3">
    <property type="entry name" value="SHORT CHAIN DEHYDROGENASE FAMILY PROTEIN"/>
    <property type="match status" value="1"/>
</dbReference>
<dbReference type="Pfam" id="PF00106">
    <property type="entry name" value="adh_short"/>
    <property type="match status" value="1"/>
</dbReference>
<sequence>MPDSNPHTKPAPRRVFITGASSGLGAALVRCYAAQGAVLGLVARRGEMLQALVATLDTPCAIYALDVRDAAGLQQAAADFMQRFGVPDIVIANAGVSRGTLTDQAEDLPAFQAVFDINVMGMVHTFQPFMAAMRRAGSGRLAGIASVAGLRGLPGSGAYSASKAAAISYLESLRVELAGSGVSVTTLCPGFIRTPMTDVNPYRMPFLLDAEVAARKMARMIERRRRYVILPWQMALIGRWLQWLPAWLWDELTRNMKRKPRQF</sequence>
<dbReference type="GO" id="GO:0016491">
    <property type="term" value="F:oxidoreductase activity"/>
    <property type="evidence" value="ECO:0007669"/>
    <property type="project" value="UniProtKB-KW"/>
</dbReference>
<keyword evidence="3" id="KW-0812">Transmembrane</keyword>